<dbReference type="CDD" id="cd06160">
    <property type="entry name" value="S2P-M50_like_2"/>
    <property type="match status" value="1"/>
</dbReference>
<proteinExistence type="inferred from homology"/>
<evidence type="ECO:0000256" key="7">
    <source>
        <dbReference type="ARBA" id="ARBA00022801"/>
    </source>
</evidence>
<comment type="similarity">
    <text evidence="3">Belongs to the peptidase M50B family.</text>
</comment>
<evidence type="ECO:0000259" key="13">
    <source>
        <dbReference type="Pfam" id="PF02163"/>
    </source>
</evidence>
<evidence type="ECO:0000256" key="5">
    <source>
        <dbReference type="ARBA" id="ARBA00022692"/>
    </source>
</evidence>
<evidence type="ECO:0000256" key="12">
    <source>
        <dbReference type="SAM" id="Phobius"/>
    </source>
</evidence>
<dbReference type="RefSeq" id="WP_278018493.1">
    <property type="nucleotide sequence ID" value="NZ_JARRRY010000017.1"/>
</dbReference>
<evidence type="ECO:0000256" key="3">
    <source>
        <dbReference type="ARBA" id="ARBA00007931"/>
    </source>
</evidence>
<dbReference type="Proteomes" id="UP001218246">
    <property type="component" value="Unassembled WGS sequence"/>
</dbReference>
<feature type="transmembrane region" description="Helical" evidence="12">
    <location>
        <begin position="44"/>
        <end position="66"/>
    </location>
</feature>
<evidence type="ECO:0000256" key="9">
    <source>
        <dbReference type="ARBA" id="ARBA00022989"/>
    </source>
</evidence>
<feature type="transmembrane region" description="Helical" evidence="12">
    <location>
        <begin position="107"/>
        <end position="129"/>
    </location>
</feature>
<comment type="cofactor">
    <cofactor evidence="1">
        <name>Zn(2+)</name>
        <dbReference type="ChEBI" id="CHEBI:29105"/>
    </cofactor>
</comment>
<keyword evidence="11 12" id="KW-0472">Membrane</keyword>
<comment type="subcellular location">
    <subcellularLocation>
        <location evidence="2">Membrane</location>
        <topology evidence="2">Multi-pass membrane protein</topology>
    </subcellularLocation>
</comment>
<feature type="transmembrane region" description="Helical" evidence="12">
    <location>
        <begin position="341"/>
        <end position="362"/>
    </location>
</feature>
<evidence type="ECO:0000256" key="1">
    <source>
        <dbReference type="ARBA" id="ARBA00001947"/>
    </source>
</evidence>
<sequence>MKDKKGIWATLGGIGLFALTKAKFLAVVLKLLKFKTLISMLVSVWAYALLYGWKFGIVLVYLLFVHEMGHVYGAKKKGIPTSPALFIPFLGAVVGMKELPKRLKDDVFISIMGPFAGLLSIIPFIVLYYVTGVDFWLHMFKVGALLNLFNLLPMMPLDGGRIARALSTKLIAIAFTIMLAFTFVNPDPILVLIIVFGGLYFVSAASERYGWREKAAYRDEYQTALQKWESLRAEWHEIAPEDRLSWLNGKLYEEGRVLAQYEQEFYAWNGKQSKWRWTPETEAFKRAEGKLQGQYLITKEMQTWYDNEPGELHSIHEELEALSEELAKQELYEKLSKKERVIILLQYVSLVLVLSGCIGFAMTME</sequence>
<feature type="transmembrane region" description="Helical" evidence="12">
    <location>
        <begin position="189"/>
        <end position="206"/>
    </location>
</feature>
<protein>
    <submittedName>
        <fullName evidence="14">Site-2 protease family protein</fullName>
    </submittedName>
</protein>
<evidence type="ECO:0000256" key="2">
    <source>
        <dbReference type="ARBA" id="ARBA00004141"/>
    </source>
</evidence>
<comment type="caution">
    <text evidence="14">The sequence shown here is derived from an EMBL/GenBank/DDBJ whole genome shotgun (WGS) entry which is preliminary data.</text>
</comment>
<feature type="transmembrane region" description="Helical" evidence="12">
    <location>
        <begin position="78"/>
        <end position="95"/>
    </location>
</feature>
<dbReference type="Pfam" id="PF02163">
    <property type="entry name" value="Peptidase_M50"/>
    <property type="match status" value="1"/>
</dbReference>
<name>A0ABT6H8T4_9BACI</name>
<dbReference type="InterPro" id="IPR008915">
    <property type="entry name" value="Peptidase_M50"/>
</dbReference>
<reference evidence="14 15" key="1">
    <citation type="submission" date="2023-04" db="EMBL/GenBank/DDBJ databases">
        <title>Ectobacillus antri isolated from activated sludge.</title>
        <authorList>
            <person name="Yan P."/>
            <person name="Liu X."/>
        </authorList>
    </citation>
    <scope>NUCLEOTIDE SEQUENCE [LARGE SCALE GENOMIC DNA]</scope>
    <source>
        <strain evidence="14 15">C18H</strain>
    </source>
</reference>
<accession>A0ABT6H8T4</accession>
<feature type="transmembrane region" description="Helical" evidence="12">
    <location>
        <begin position="6"/>
        <end position="32"/>
    </location>
</feature>
<organism evidence="14 15">
    <name type="scientific">Ectobacillus antri</name>
    <dbReference type="NCBI Taxonomy" id="2486280"/>
    <lineage>
        <taxon>Bacteria</taxon>
        <taxon>Bacillati</taxon>
        <taxon>Bacillota</taxon>
        <taxon>Bacilli</taxon>
        <taxon>Bacillales</taxon>
        <taxon>Bacillaceae</taxon>
        <taxon>Ectobacillus</taxon>
    </lineage>
</organism>
<evidence type="ECO:0000256" key="11">
    <source>
        <dbReference type="ARBA" id="ARBA00023136"/>
    </source>
</evidence>
<keyword evidence="10" id="KW-0482">Metalloprotease</keyword>
<feature type="transmembrane region" description="Helical" evidence="12">
    <location>
        <begin position="135"/>
        <end position="154"/>
    </location>
</feature>
<dbReference type="PANTHER" id="PTHR39188">
    <property type="entry name" value="MEMBRANE-ASSOCIATED ZINC METALLOPROTEASE M50B"/>
    <property type="match status" value="1"/>
</dbReference>
<evidence type="ECO:0000256" key="10">
    <source>
        <dbReference type="ARBA" id="ARBA00023049"/>
    </source>
</evidence>
<keyword evidence="7" id="KW-0378">Hydrolase</keyword>
<keyword evidence="6" id="KW-0479">Metal-binding</keyword>
<keyword evidence="5 12" id="KW-0812">Transmembrane</keyword>
<dbReference type="EMBL" id="JARULN010000018">
    <property type="protein sequence ID" value="MDG5755067.1"/>
    <property type="molecule type" value="Genomic_DNA"/>
</dbReference>
<evidence type="ECO:0000313" key="15">
    <source>
        <dbReference type="Proteomes" id="UP001218246"/>
    </source>
</evidence>
<evidence type="ECO:0000256" key="4">
    <source>
        <dbReference type="ARBA" id="ARBA00022670"/>
    </source>
</evidence>
<gene>
    <name evidence="14" type="ORF">P6P90_14045</name>
</gene>
<keyword evidence="15" id="KW-1185">Reference proteome</keyword>
<feature type="transmembrane region" description="Helical" evidence="12">
    <location>
        <begin position="166"/>
        <end position="183"/>
    </location>
</feature>
<keyword evidence="9 12" id="KW-1133">Transmembrane helix</keyword>
<dbReference type="GO" id="GO:0006508">
    <property type="term" value="P:proteolysis"/>
    <property type="evidence" value="ECO:0007669"/>
    <property type="project" value="UniProtKB-KW"/>
</dbReference>
<evidence type="ECO:0000256" key="6">
    <source>
        <dbReference type="ARBA" id="ARBA00022723"/>
    </source>
</evidence>
<feature type="domain" description="Peptidase M50" evidence="13">
    <location>
        <begin position="55"/>
        <end position="131"/>
    </location>
</feature>
<evidence type="ECO:0000313" key="14">
    <source>
        <dbReference type="EMBL" id="MDG5755067.1"/>
    </source>
</evidence>
<dbReference type="PANTHER" id="PTHR39188:SF3">
    <property type="entry name" value="STAGE IV SPORULATION PROTEIN FB"/>
    <property type="match status" value="1"/>
</dbReference>
<evidence type="ECO:0000256" key="8">
    <source>
        <dbReference type="ARBA" id="ARBA00022833"/>
    </source>
</evidence>
<dbReference type="GO" id="GO:0008233">
    <property type="term" value="F:peptidase activity"/>
    <property type="evidence" value="ECO:0007669"/>
    <property type="project" value="UniProtKB-KW"/>
</dbReference>
<keyword evidence="4 14" id="KW-0645">Protease</keyword>
<keyword evidence="8" id="KW-0862">Zinc</keyword>